<dbReference type="EMBL" id="MGES01000045">
    <property type="protein sequence ID" value="OGL88462.1"/>
    <property type="molecule type" value="Genomic_DNA"/>
</dbReference>
<comment type="caution">
    <text evidence="2">The sequence shown here is derived from an EMBL/GenBank/DDBJ whole genome shotgun (WGS) entry which is preliminary data.</text>
</comment>
<name>A0A1F7VD42_9BACT</name>
<reference evidence="2 3" key="1">
    <citation type="journal article" date="2016" name="Nat. Commun.">
        <title>Thousands of microbial genomes shed light on interconnected biogeochemical processes in an aquifer system.</title>
        <authorList>
            <person name="Anantharaman K."/>
            <person name="Brown C.T."/>
            <person name="Hug L.A."/>
            <person name="Sharon I."/>
            <person name="Castelle C.J."/>
            <person name="Probst A.J."/>
            <person name="Thomas B.C."/>
            <person name="Singh A."/>
            <person name="Wilkins M.J."/>
            <person name="Karaoz U."/>
            <person name="Brodie E.L."/>
            <person name="Williams K.H."/>
            <person name="Hubbard S.S."/>
            <person name="Banfield J.F."/>
        </authorList>
    </citation>
    <scope>NUCLEOTIDE SEQUENCE [LARGE SCALE GENOMIC DNA]</scope>
</reference>
<proteinExistence type="predicted"/>
<keyword evidence="1" id="KW-0812">Transmembrane</keyword>
<keyword evidence="1" id="KW-0472">Membrane</keyword>
<organism evidence="2 3">
    <name type="scientific">Candidatus Uhrbacteria bacterium RIFCSPLOWO2_02_FULL_51_9</name>
    <dbReference type="NCBI Taxonomy" id="1802410"/>
    <lineage>
        <taxon>Bacteria</taxon>
        <taxon>Candidatus Uhriibacteriota</taxon>
    </lineage>
</organism>
<keyword evidence="1" id="KW-1133">Transmembrane helix</keyword>
<evidence type="ECO:0000313" key="2">
    <source>
        <dbReference type="EMBL" id="OGL88462.1"/>
    </source>
</evidence>
<protein>
    <submittedName>
        <fullName evidence="2">Uncharacterized protein</fullName>
    </submittedName>
</protein>
<evidence type="ECO:0000256" key="1">
    <source>
        <dbReference type="SAM" id="Phobius"/>
    </source>
</evidence>
<accession>A0A1F7VD42</accession>
<gene>
    <name evidence="2" type="ORF">A3H75_01120</name>
</gene>
<sequence length="73" mass="8017">MWHAFVLIALMLVVGVGSVLYTLAEWVGCCKGKAVNRRESNDERPLGLLVAAILLLAVLAFSFIIILKLLFLC</sequence>
<dbReference type="AlphaFoldDB" id="A0A1F7VD42"/>
<feature type="transmembrane region" description="Helical" evidence="1">
    <location>
        <begin position="48"/>
        <end position="71"/>
    </location>
</feature>
<dbReference type="Proteomes" id="UP000176678">
    <property type="component" value="Unassembled WGS sequence"/>
</dbReference>
<evidence type="ECO:0000313" key="3">
    <source>
        <dbReference type="Proteomes" id="UP000176678"/>
    </source>
</evidence>